<feature type="domain" description="Aminoglycoside phosphotransferase" evidence="1">
    <location>
        <begin position="94"/>
        <end position="283"/>
    </location>
</feature>
<dbReference type="Proteomes" id="UP000567179">
    <property type="component" value="Unassembled WGS sequence"/>
</dbReference>
<dbReference type="SUPFAM" id="SSF56112">
    <property type="entry name" value="Protein kinase-like (PK-like)"/>
    <property type="match status" value="1"/>
</dbReference>
<dbReference type="AlphaFoldDB" id="A0A8H5B5U7"/>
<accession>A0A8H5B5U7</accession>
<organism evidence="2 3">
    <name type="scientific">Psilocybe cf. subviscida</name>
    <dbReference type="NCBI Taxonomy" id="2480587"/>
    <lineage>
        <taxon>Eukaryota</taxon>
        <taxon>Fungi</taxon>
        <taxon>Dikarya</taxon>
        <taxon>Basidiomycota</taxon>
        <taxon>Agaricomycotina</taxon>
        <taxon>Agaricomycetes</taxon>
        <taxon>Agaricomycetidae</taxon>
        <taxon>Agaricales</taxon>
        <taxon>Agaricineae</taxon>
        <taxon>Strophariaceae</taxon>
        <taxon>Psilocybe</taxon>
    </lineage>
</organism>
<dbReference type="InterPro" id="IPR002575">
    <property type="entry name" value="Aminoglycoside_PTrfase"/>
</dbReference>
<comment type="caution">
    <text evidence="2">The sequence shown here is derived from an EMBL/GenBank/DDBJ whole genome shotgun (WGS) entry which is preliminary data.</text>
</comment>
<dbReference type="Gene3D" id="3.90.1200.10">
    <property type="match status" value="1"/>
</dbReference>
<gene>
    <name evidence="2" type="ORF">D9619_006404</name>
</gene>
<dbReference type="InterPro" id="IPR011009">
    <property type="entry name" value="Kinase-like_dom_sf"/>
</dbReference>
<dbReference type="EMBL" id="JAACJJ010000042">
    <property type="protein sequence ID" value="KAF5316613.1"/>
    <property type="molecule type" value="Genomic_DNA"/>
</dbReference>
<evidence type="ECO:0000313" key="2">
    <source>
        <dbReference type="EMBL" id="KAF5316613.1"/>
    </source>
</evidence>
<reference evidence="2 3" key="1">
    <citation type="journal article" date="2020" name="ISME J.">
        <title>Uncovering the hidden diversity of litter-decomposition mechanisms in mushroom-forming fungi.</title>
        <authorList>
            <person name="Floudas D."/>
            <person name="Bentzer J."/>
            <person name="Ahren D."/>
            <person name="Johansson T."/>
            <person name="Persson P."/>
            <person name="Tunlid A."/>
        </authorList>
    </citation>
    <scope>NUCLEOTIDE SEQUENCE [LARGE SCALE GENOMIC DNA]</scope>
    <source>
        <strain evidence="2 3">CBS 101986</strain>
    </source>
</reference>
<protein>
    <recommendedName>
        <fullName evidence="1">Aminoglycoside phosphotransferase domain-containing protein</fullName>
    </recommendedName>
</protein>
<name>A0A8H5B5U7_9AGAR</name>
<evidence type="ECO:0000313" key="3">
    <source>
        <dbReference type="Proteomes" id="UP000567179"/>
    </source>
</evidence>
<dbReference type="OrthoDB" id="10003767at2759"/>
<dbReference type="Pfam" id="PF01636">
    <property type="entry name" value="APH"/>
    <property type="match status" value="1"/>
</dbReference>
<keyword evidence="3" id="KW-1185">Reference proteome</keyword>
<evidence type="ECO:0000259" key="1">
    <source>
        <dbReference type="Pfam" id="PF01636"/>
    </source>
</evidence>
<dbReference type="PANTHER" id="PTHR21310:SF51">
    <property type="entry name" value="AMINOGLYCOSIDE PHOSPHOTRANSFERASE DOMAIN-CONTAINING PROTEIN"/>
    <property type="match status" value="1"/>
</dbReference>
<sequence>MSDRHTSSSSSSAPSFVANVDRTIITSLAKTVYTQGTSINAECTVTPEPKIGAFNVVWFIDFVDGTQWVFRTPIINWNSMMQRRMQSDIISIKLIQKHTTIPIPHIHDFSVVSENDFGRPYMVMERVKGKQLSHLWFDPAWFTSARRTKVFESLAASLSQLRTLTFPSIGCLDYDPESGTHFVIPILPSYNAPEGSETSGPYHSTHTYLLDQIARESASTPGAEHRATLGVLRLFAGSLPDESLDGPPFVLSMPDFNYQNIFVDDEGNVTGLIDWDGMMVGPRQGGYARYPSWITRDWDPIMYTYPTHRKSNSTEGLASLTVQLEHGAAGHEEQDGVVYPANDYAAATGGMALGSDPLRQKFQEDSPTTLQAFRKEYLDAFVRVDPLSARYTHNSHIFEAVEIAVLSEWTRGHILQKLSGYVFGEEGEAGGLLSFLPMEENIVTGDWLKDLTRMPLDAT</sequence>
<dbReference type="PANTHER" id="PTHR21310">
    <property type="entry name" value="AMINOGLYCOSIDE PHOSPHOTRANSFERASE-RELATED-RELATED"/>
    <property type="match status" value="1"/>
</dbReference>
<proteinExistence type="predicted"/>
<dbReference type="InterPro" id="IPR051678">
    <property type="entry name" value="AGP_Transferase"/>
</dbReference>